<dbReference type="Gene3D" id="3.30.40.10">
    <property type="entry name" value="Zinc/RING finger domain, C3HC4 (zinc finger)"/>
    <property type="match status" value="1"/>
</dbReference>
<feature type="domain" description="PHD-type" evidence="10">
    <location>
        <begin position="247"/>
        <end position="297"/>
    </location>
</feature>
<dbReference type="PROSITE" id="PS51184">
    <property type="entry name" value="JMJC"/>
    <property type="match status" value="1"/>
</dbReference>
<dbReference type="InterPro" id="IPR001606">
    <property type="entry name" value="ARID_dom"/>
</dbReference>
<dbReference type="SMART" id="SM00249">
    <property type="entry name" value="PHD"/>
    <property type="match status" value="3"/>
</dbReference>
<sequence>MGKGRPRAVKEGVLGQNSTVSTSGSLIAPPGPVYYPTEDEFRDPLEYIYKIRPEAEPYGICRIVPPKSWSPPFALNADSFTFPTKTQAIHQLQVRPPGCDSKTFELEYNRFLEEHCGKKLKKKVVFDGEELDLCKLFNAVKRFGGYDNVTKDKKWGEVFRFFKSGKKISDCAKHVLCQLYREHLYDYENYSNWLNKEADRSCKNIVPADEKSEDKIEFSCPKRRRKNIRGEKVKVSHKAEKKEEELDQICEQCQSGLHGELMLLCDRCNKGWHIYCLSPPLKQVPPGNWYCLECLNSDKDSFGFVPGKHFSLDAFRRMADRAKKKWFGSGPRSHVQMEKKFWEIVEGLTGEVEVMYGSDLDTTVYGSGFPRASDQRPDSIEAKVWEEYRSSPWNLNNLPKSKGSMLQAVHHNITGVMVPWLYIGMLFSSFCWHFEDHCFYSMNYLHWGEPKCWYSIPGNEASAFEEVMRNSLPDLFDAQPDLLFQLVTMLNPSVLQKNGVPVYNVMQEPGNFVITFPRSYHAGFNFGLNCAEAVNFAPADWLPHGGFAAERYRLYHKSSVLSHEELLCVVAKGDHDSKVLPHLEEELLRIYTNEKTWREQLWKSGFVRSSSMSPRKYPAYLGTEEDPTCIICQQYLYLSAVVCRCRPSAFICLEHWEHLCECKSSKHRLLYRHSLAELYDLLLPVVKNSSEERPRSNNSRRRISFSSELCLLKKKVKSGNVTFGQLAEKWILRSCKISQNPYSADEYATLLKDAEQFLWAGYEMDPMREVVKNLIEAQNWAEGIRDCLSKIEKWSCHHDSDLERVKFEYVNKLLQFDPVPCNEPGRLKLKDWAQDARMLIQQVDDALSTSSNLSELEALCARACSLPIYVQESEKLSQKISSAKVWIDSVRKYVADKRPAAIAVDVLYKLNSEMKELEVNLPEAEMLLNLLRQAELCRVRCNEILNGLTSLQNVEGVLQEWNTFTINIPELALLKQYHFDALSWITRVNDVLENVHERKDQCNVIDELNCILKDGAYLRIQVDKLPLVEAELKKACCRQKALKAREIKGPLESMQQLMMEAVVLHIEGEQLFVDMSMILEKALHWEQRATGILAHGAQMSDFEDAIRNSEDIWVVLPSLDDVQDAVSLAKSWLENSKPFFGSAFSGIPTHSLPKIDSLKELVSQSFLLKISFEEPKLLERVLKNCEQWENDACSILLEADCLFDLSDIGSEISNGLRSKIECLITKLETITKAGLSLGLDFPQIPKLQNACSMLQYCSTTLSFCSVVPSLKEVENLLEAVEKFSVKWSACSLWVILVNGVKWLKKASEVVSFSSNFRKCKMSEAQELLAESQSISISFPMLVGLLVKAIEEHKLWQEQVNQFFSLESQERSWPQILQLKELGKAAAFNCSELDMILSEVEKVEKWKRRCLAILGPSVDDMNVLLGALQKIQQSMERSLYIYDKLREWTARKICFCYPCYQGDQEYLTCSSCEDCYHLHCLESTSIDADCAEVYKCTYCQVLEGGSTFQSGGSPLRFKGRRPELKVLIQLISDAESFCIRIEERDMLQQLMDQALLLKSFLAEIISFASSYRDKNLSIIRKKLSIAFKAIEMAGVYDHQDHCDLQMALARNSWRLRVNRLLEGIEKPTIKQIQQHLKEGVAMNIPPEDHFRQKLVELECIGLWWADRAKKVARDSGALVLDEVFELITEVENLPVHLDRELKWLRARTMLYCICRKPYDEMTMIACDQCNEWYHIACVKLHSPRKVYICGACRPQTGECVMLDHERSTDSISVEPKTPSPQHTKSRKRAKGVKSSLTQKMIAITNHSSPSGCSSGMDRLWWQNRKPFRRLAKKRTDFECLVPFYHRQ</sequence>
<evidence type="ECO:0000256" key="7">
    <source>
        <dbReference type="PROSITE-ProRule" id="PRU00146"/>
    </source>
</evidence>
<dbReference type="PROSITE" id="PS51183">
    <property type="entry name" value="JMJN"/>
    <property type="match status" value="1"/>
</dbReference>
<dbReference type="CDD" id="cd16100">
    <property type="entry name" value="ARID"/>
    <property type="match status" value="1"/>
</dbReference>
<dbReference type="InterPro" id="IPR013083">
    <property type="entry name" value="Znf_RING/FYVE/PHD"/>
</dbReference>
<comment type="subcellular location">
    <subcellularLocation>
        <location evidence="1">Nucleus</location>
    </subcellularLocation>
</comment>
<evidence type="ECO:0000256" key="4">
    <source>
        <dbReference type="ARBA" id="ARBA00022771"/>
    </source>
</evidence>
<dbReference type="SUPFAM" id="SSF57903">
    <property type="entry name" value="FYVE/PHD zinc finger"/>
    <property type="match status" value="3"/>
</dbReference>
<keyword evidence="2" id="KW-0479">Metal-binding</keyword>
<dbReference type="Gene3D" id="1.10.150.60">
    <property type="entry name" value="ARID DNA-binding domain"/>
    <property type="match status" value="1"/>
</dbReference>
<reference evidence="14 15" key="1">
    <citation type="journal article" date="2020" name="Nat. Commun.">
        <title>Genome of Tripterygium wilfordii and identification of cytochrome P450 involved in triptolide biosynthesis.</title>
        <authorList>
            <person name="Tu L."/>
            <person name="Su P."/>
            <person name="Zhang Z."/>
            <person name="Gao L."/>
            <person name="Wang J."/>
            <person name="Hu T."/>
            <person name="Zhou J."/>
            <person name="Zhang Y."/>
            <person name="Zhao Y."/>
            <person name="Liu Y."/>
            <person name="Song Y."/>
            <person name="Tong Y."/>
            <person name="Lu Y."/>
            <person name="Yang J."/>
            <person name="Xu C."/>
            <person name="Jia M."/>
            <person name="Peters R.J."/>
            <person name="Huang L."/>
            <person name="Gao W."/>
        </authorList>
    </citation>
    <scope>NUCLEOTIDE SEQUENCE [LARGE SCALE GENOMIC DNA]</scope>
    <source>
        <strain evidence="15">cv. XIE 37</strain>
        <tissue evidence="14">Leaf</tissue>
    </source>
</reference>
<dbReference type="InterPro" id="IPR019786">
    <property type="entry name" value="Zinc_finger_PHD-type_CS"/>
</dbReference>
<dbReference type="Pfam" id="PF01388">
    <property type="entry name" value="ARID"/>
    <property type="match status" value="1"/>
</dbReference>
<dbReference type="Gene3D" id="2.60.120.650">
    <property type="entry name" value="Cupin"/>
    <property type="match status" value="2"/>
</dbReference>
<dbReference type="SMART" id="SM01014">
    <property type="entry name" value="ARID"/>
    <property type="match status" value="1"/>
</dbReference>
<dbReference type="PANTHER" id="PTHR10694:SF133">
    <property type="entry name" value="LYSINE-SPECIFIC DEMETHYLASE JMJ17"/>
    <property type="match status" value="1"/>
</dbReference>
<dbReference type="InterPro" id="IPR003349">
    <property type="entry name" value="JmjN"/>
</dbReference>
<keyword evidence="14" id="KW-0808">Transferase</keyword>
<dbReference type="InterPro" id="IPR036431">
    <property type="entry name" value="ARID_dom_sf"/>
</dbReference>
<dbReference type="InterPro" id="IPR013637">
    <property type="entry name" value="Lys_sp_deMease-like_dom"/>
</dbReference>
<dbReference type="PANTHER" id="PTHR10694">
    <property type="entry name" value="LYSINE-SPECIFIC DEMETHYLASE"/>
    <property type="match status" value="1"/>
</dbReference>
<keyword evidence="14" id="KW-0489">Methyltransferase</keyword>
<evidence type="ECO:0000256" key="9">
    <source>
        <dbReference type="SAM" id="MobiDB-lite"/>
    </source>
</evidence>
<evidence type="ECO:0000259" key="10">
    <source>
        <dbReference type="PROSITE" id="PS50016"/>
    </source>
</evidence>
<dbReference type="InterPro" id="IPR019787">
    <property type="entry name" value="Znf_PHD-finger"/>
</dbReference>
<evidence type="ECO:0000259" key="11">
    <source>
        <dbReference type="PROSITE" id="PS51011"/>
    </source>
</evidence>
<dbReference type="GO" id="GO:0032452">
    <property type="term" value="F:histone demethylase activity"/>
    <property type="evidence" value="ECO:0007669"/>
    <property type="project" value="TreeGrafter"/>
</dbReference>
<dbReference type="SMART" id="SM00558">
    <property type="entry name" value="JmjC"/>
    <property type="match status" value="1"/>
</dbReference>
<feature type="coiled-coil region" evidence="8">
    <location>
        <begin position="907"/>
        <end position="934"/>
    </location>
</feature>
<keyword evidence="3" id="KW-0677">Repeat</keyword>
<organism evidence="14 15">
    <name type="scientific">Tripterygium wilfordii</name>
    <name type="common">Thunder God vine</name>
    <dbReference type="NCBI Taxonomy" id="458696"/>
    <lineage>
        <taxon>Eukaryota</taxon>
        <taxon>Viridiplantae</taxon>
        <taxon>Streptophyta</taxon>
        <taxon>Embryophyta</taxon>
        <taxon>Tracheophyta</taxon>
        <taxon>Spermatophyta</taxon>
        <taxon>Magnoliopsida</taxon>
        <taxon>eudicotyledons</taxon>
        <taxon>Gunneridae</taxon>
        <taxon>Pentapetalae</taxon>
        <taxon>rosids</taxon>
        <taxon>fabids</taxon>
        <taxon>Celastrales</taxon>
        <taxon>Celastraceae</taxon>
        <taxon>Tripterygium</taxon>
    </lineage>
</organism>
<dbReference type="Pfam" id="PF02373">
    <property type="entry name" value="JmjC"/>
    <property type="match status" value="1"/>
</dbReference>
<dbReference type="GO" id="GO:0008270">
    <property type="term" value="F:zinc ion binding"/>
    <property type="evidence" value="ECO:0007669"/>
    <property type="project" value="UniProtKB-KW"/>
</dbReference>
<keyword evidence="5" id="KW-0862">Zinc</keyword>
<dbReference type="CDD" id="cd15543">
    <property type="entry name" value="PHD_RSF1"/>
    <property type="match status" value="1"/>
</dbReference>
<dbReference type="InterPro" id="IPR001965">
    <property type="entry name" value="Znf_PHD"/>
</dbReference>
<dbReference type="GO" id="GO:0003677">
    <property type="term" value="F:DNA binding"/>
    <property type="evidence" value="ECO:0007669"/>
    <property type="project" value="InterPro"/>
</dbReference>
<proteinExistence type="predicted"/>
<dbReference type="SUPFAM" id="SSF51197">
    <property type="entry name" value="Clavaminate synthase-like"/>
    <property type="match status" value="1"/>
</dbReference>
<keyword evidence="15" id="KW-1185">Reference proteome</keyword>
<dbReference type="Pfam" id="PF02375">
    <property type="entry name" value="JmjN"/>
    <property type="match status" value="1"/>
</dbReference>
<dbReference type="InterPro" id="IPR011011">
    <property type="entry name" value="Znf_FYVE_PHD"/>
</dbReference>
<dbReference type="FunFam" id="2.60.120.650:FF:000042">
    <property type="entry name" value="Transcription factor jumonji (JmjC) domain-containing protein"/>
    <property type="match status" value="1"/>
</dbReference>
<evidence type="ECO:0000256" key="3">
    <source>
        <dbReference type="ARBA" id="ARBA00022737"/>
    </source>
</evidence>
<keyword evidence="6" id="KW-0539">Nucleus</keyword>
<dbReference type="Pfam" id="PF08429">
    <property type="entry name" value="PLU-1"/>
    <property type="match status" value="2"/>
</dbReference>
<evidence type="ECO:0000259" key="13">
    <source>
        <dbReference type="PROSITE" id="PS51184"/>
    </source>
</evidence>
<dbReference type="GO" id="GO:0008168">
    <property type="term" value="F:methyltransferase activity"/>
    <property type="evidence" value="ECO:0007669"/>
    <property type="project" value="UniProtKB-KW"/>
</dbReference>
<dbReference type="FunFam" id="2.60.120.650:FF:000078">
    <property type="entry name" value="Predicted protein"/>
    <property type="match status" value="1"/>
</dbReference>
<evidence type="ECO:0000256" key="8">
    <source>
        <dbReference type="SAM" id="Coils"/>
    </source>
</evidence>
<feature type="region of interest" description="Disordered" evidence="9">
    <location>
        <begin position="1769"/>
        <end position="1793"/>
    </location>
</feature>
<dbReference type="PROSITE" id="PS01359">
    <property type="entry name" value="ZF_PHD_1"/>
    <property type="match status" value="2"/>
</dbReference>
<dbReference type="GO" id="GO:0032259">
    <property type="term" value="P:methylation"/>
    <property type="evidence" value="ECO:0007669"/>
    <property type="project" value="UniProtKB-KW"/>
</dbReference>
<evidence type="ECO:0000256" key="1">
    <source>
        <dbReference type="ARBA" id="ARBA00004123"/>
    </source>
</evidence>
<accession>A0A7J7C7R9</accession>
<dbReference type="SMART" id="SM00545">
    <property type="entry name" value="JmjN"/>
    <property type="match status" value="1"/>
</dbReference>
<dbReference type="Pfam" id="PF02928">
    <property type="entry name" value="zf-C5HC2"/>
    <property type="match status" value="1"/>
</dbReference>
<evidence type="ECO:0000313" key="14">
    <source>
        <dbReference type="EMBL" id="KAF5729995.1"/>
    </source>
</evidence>
<feature type="domain" description="JmjN" evidence="12">
    <location>
        <begin position="31"/>
        <end position="72"/>
    </location>
</feature>
<evidence type="ECO:0000256" key="2">
    <source>
        <dbReference type="ARBA" id="ARBA00022723"/>
    </source>
</evidence>
<dbReference type="PROSITE" id="PS50016">
    <property type="entry name" value="ZF_PHD_2"/>
    <property type="match status" value="1"/>
</dbReference>
<dbReference type="GO" id="GO:0005634">
    <property type="term" value="C:nucleus"/>
    <property type="evidence" value="ECO:0007669"/>
    <property type="project" value="UniProtKB-SubCell"/>
</dbReference>
<dbReference type="SMART" id="SM00501">
    <property type="entry name" value="BRIGHT"/>
    <property type="match status" value="1"/>
</dbReference>
<dbReference type="PROSITE" id="PS51011">
    <property type="entry name" value="ARID"/>
    <property type="match status" value="1"/>
</dbReference>
<dbReference type="Proteomes" id="UP000593562">
    <property type="component" value="Unassembled WGS sequence"/>
</dbReference>
<keyword evidence="8" id="KW-0175">Coiled coil</keyword>
<dbReference type="InterPro" id="IPR004198">
    <property type="entry name" value="Znf_C5HC2"/>
</dbReference>
<dbReference type="InParanoid" id="A0A7J7C7R9"/>
<feature type="domain" description="ARID" evidence="11">
    <location>
        <begin position="98"/>
        <end position="192"/>
    </location>
</feature>
<dbReference type="SUPFAM" id="SSF46774">
    <property type="entry name" value="ARID-like"/>
    <property type="match status" value="1"/>
</dbReference>
<evidence type="ECO:0000256" key="5">
    <source>
        <dbReference type="ARBA" id="ARBA00022833"/>
    </source>
</evidence>
<dbReference type="InterPro" id="IPR003347">
    <property type="entry name" value="JmjC_dom"/>
</dbReference>
<keyword evidence="4 7" id="KW-0863">Zinc-finger</keyword>
<feature type="domain" description="JmjC" evidence="13">
    <location>
        <begin position="387"/>
        <end position="553"/>
    </location>
</feature>
<protein>
    <submittedName>
        <fullName evidence="14">Lysine-specific demethylase 5B isoform X2</fullName>
    </submittedName>
</protein>
<gene>
    <name evidence="14" type="ORF">HS088_TW20G00365</name>
</gene>
<comment type="caution">
    <text evidence="14">The sequence shown here is derived from an EMBL/GenBank/DDBJ whole genome shotgun (WGS) entry which is preliminary data.</text>
</comment>
<dbReference type="EMBL" id="JAAARO010000020">
    <property type="protein sequence ID" value="KAF5729995.1"/>
    <property type="molecule type" value="Genomic_DNA"/>
</dbReference>
<evidence type="ECO:0000256" key="6">
    <source>
        <dbReference type="ARBA" id="ARBA00023242"/>
    </source>
</evidence>
<dbReference type="GO" id="GO:0000785">
    <property type="term" value="C:chromatin"/>
    <property type="evidence" value="ECO:0007669"/>
    <property type="project" value="TreeGrafter"/>
</dbReference>
<evidence type="ECO:0000259" key="12">
    <source>
        <dbReference type="PROSITE" id="PS51183"/>
    </source>
</evidence>
<dbReference type="Pfam" id="PF00628">
    <property type="entry name" value="PHD"/>
    <property type="match status" value="2"/>
</dbReference>
<name>A0A7J7C7R9_TRIWF</name>
<evidence type="ECO:0000313" key="15">
    <source>
        <dbReference type="Proteomes" id="UP000593562"/>
    </source>
</evidence>
<dbReference type="GO" id="GO:0010468">
    <property type="term" value="P:regulation of gene expression"/>
    <property type="evidence" value="ECO:0007669"/>
    <property type="project" value="UniProtKB-ARBA"/>
</dbReference>